<evidence type="ECO:0000313" key="4">
    <source>
        <dbReference type="Proteomes" id="UP000198588"/>
    </source>
</evidence>
<dbReference type="Pfam" id="PF06296">
    <property type="entry name" value="RelE"/>
    <property type="match status" value="1"/>
</dbReference>
<protein>
    <recommendedName>
        <fullName evidence="5">Type II toxin-antitoxin system RelE/ParE family toxin</fullName>
    </recommendedName>
</protein>
<proteinExistence type="predicted"/>
<dbReference type="EMBL" id="FMXM01000048">
    <property type="protein sequence ID" value="SDA99553.1"/>
    <property type="molecule type" value="Genomic_DNA"/>
</dbReference>
<dbReference type="Proteomes" id="UP000198588">
    <property type="component" value="Unassembled WGS sequence"/>
</dbReference>
<dbReference type="OrthoDB" id="8607264at2"/>
<name>A0A1G5ZUV6_9HYPH</name>
<evidence type="ECO:0008006" key="5">
    <source>
        <dbReference type="Google" id="ProtNLM"/>
    </source>
</evidence>
<dbReference type="EMBL" id="FMXM01000031">
    <property type="protein sequence ID" value="SDA98475.1"/>
    <property type="molecule type" value="Genomic_DNA"/>
</dbReference>
<dbReference type="STRING" id="1165689.SAMN02927914_06224"/>
<dbReference type="PIRSF" id="PIRSF018634">
    <property type="entry name" value="UCP018634"/>
    <property type="match status" value="1"/>
</dbReference>
<evidence type="ECO:0000313" key="3">
    <source>
        <dbReference type="EMBL" id="SDA99823.1"/>
    </source>
</evidence>
<organism evidence="1 4">
    <name type="scientific">Mesorhizobium qingshengii</name>
    <dbReference type="NCBI Taxonomy" id="1165689"/>
    <lineage>
        <taxon>Bacteria</taxon>
        <taxon>Pseudomonadati</taxon>
        <taxon>Pseudomonadota</taxon>
        <taxon>Alphaproteobacteria</taxon>
        <taxon>Hyphomicrobiales</taxon>
        <taxon>Phyllobacteriaceae</taxon>
        <taxon>Mesorhizobium</taxon>
    </lineage>
</organism>
<dbReference type="RefSeq" id="WP_038654666.1">
    <property type="nucleotide sequence ID" value="NZ_FMXM01000031.1"/>
</dbReference>
<sequence>MPDRIFKTAWFAKAARKARLSDAALTRAAREAAQGKADDLGGGVFKKRLGDNRFRSILLARSGEFWVYVYLFAKQDRANIDDDELRAFRELAALYRRKSTADLAAELNAGALMEIGDGD</sequence>
<dbReference type="EMBL" id="FMXM01000062">
    <property type="protein sequence ID" value="SDA99823.1"/>
    <property type="molecule type" value="Genomic_DNA"/>
</dbReference>
<accession>A0A1G5ZUV6</accession>
<dbReference type="InterPro" id="IPR009387">
    <property type="entry name" value="HigB-2"/>
</dbReference>
<evidence type="ECO:0000313" key="1">
    <source>
        <dbReference type="EMBL" id="SDA98475.1"/>
    </source>
</evidence>
<dbReference type="AlphaFoldDB" id="A0A1G5ZUV6"/>
<reference evidence="1 4" key="1">
    <citation type="submission" date="2016-10" db="EMBL/GenBank/DDBJ databases">
        <authorList>
            <person name="de Groot N.N."/>
        </authorList>
    </citation>
    <scope>NUCLEOTIDE SEQUENCE [LARGE SCALE GENOMIC DNA]</scope>
    <source>
        <strain evidence="1 4">CGMCC 1.12097</strain>
    </source>
</reference>
<evidence type="ECO:0000313" key="2">
    <source>
        <dbReference type="EMBL" id="SDA99553.1"/>
    </source>
</evidence>
<gene>
    <name evidence="1" type="ORF">SAMN02927914_06224</name>
    <name evidence="2" type="ORF">SAMN02927914_06618</name>
    <name evidence="3" type="ORF">SAMN02927914_06734</name>
</gene>